<evidence type="ECO:0000256" key="4">
    <source>
        <dbReference type="ARBA" id="ARBA00023157"/>
    </source>
</evidence>
<protein>
    <submittedName>
        <fullName evidence="6">Cathelicidin-1</fullName>
    </submittedName>
</protein>
<dbReference type="GO" id="GO:0050830">
    <property type="term" value="P:defense response to Gram-positive bacterium"/>
    <property type="evidence" value="ECO:0007669"/>
    <property type="project" value="TreeGrafter"/>
</dbReference>
<dbReference type="PANTHER" id="PTHR10206:SF2">
    <property type="entry name" value="CATHELICIDIN ANTIMICROBIAL PEPTIDE"/>
    <property type="match status" value="1"/>
</dbReference>
<dbReference type="GO" id="GO:0050829">
    <property type="term" value="P:defense response to Gram-negative bacterium"/>
    <property type="evidence" value="ECO:0007669"/>
    <property type="project" value="TreeGrafter"/>
</dbReference>
<reference evidence="6" key="1">
    <citation type="journal article" date="2017" name="Amino Acids">
        <title>The first identified cathelicidin from tree frogs possesses anti-inflammatory and partial LPS neutralization activities.</title>
        <authorList>
            <person name="Mu L."/>
            <person name="Zhou L."/>
            <person name="Yang J."/>
            <person name="Zhuang L."/>
            <person name="Tang J."/>
            <person name="Liu T."/>
            <person name="Wu J."/>
            <person name="Yang H."/>
        </authorList>
    </citation>
    <scope>NUCLEOTIDE SEQUENCE</scope>
</reference>
<keyword evidence="5" id="KW-0732">Signal</keyword>
<name>A0A286QVD8_9NEOB</name>
<dbReference type="GO" id="GO:0061844">
    <property type="term" value="P:antimicrobial humoral immune response mediated by antimicrobial peptide"/>
    <property type="evidence" value="ECO:0007669"/>
    <property type="project" value="TreeGrafter"/>
</dbReference>
<evidence type="ECO:0000256" key="2">
    <source>
        <dbReference type="ARBA" id="ARBA00005320"/>
    </source>
</evidence>
<dbReference type="GO" id="GO:0045087">
    <property type="term" value="P:innate immune response"/>
    <property type="evidence" value="ECO:0007669"/>
    <property type="project" value="TreeGrafter"/>
</dbReference>
<keyword evidence="3" id="KW-0964">Secreted</keyword>
<evidence type="ECO:0000256" key="5">
    <source>
        <dbReference type="SAM" id="SignalP"/>
    </source>
</evidence>
<evidence type="ECO:0000256" key="1">
    <source>
        <dbReference type="ARBA" id="ARBA00004613"/>
    </source>
</evidence>
<keyword evidence="4" id="KW-1015">Disulfide bond</keyword>
<comment type="similarity">
    <text evidence="2">Belongs to the cathelicidin family.</text>
</comment>
<dbReference type="EMBL" id="KY610282">
    <property type="protein sequence ID" value="ASU44943.1"/>
    <property type="molecule type" value="mRNA"/>
</dbReference>
<dbReference type="SUPFAM" id="SSF54403">
    <property type="entry name" value="Cystatin/monellin"/>
    <property type="match status" value="1"/>
</dbReference>
<feature type="chain" id="PRO_5012222553" evidence="5">
    <location>
        <begin position="21"/>
        <end position="147"/>
    </location>
</feature>
<dbReference type="GO" id="GO:0001530">
    <property type="term" value="F:lipopolysaccharide binding"/>
    <property type="evidence" value="ECO:0007669"/>
    <property type="project" value="TreeGrafter"/>
</dbReference>
<dbReference type="InterPro" id="IPR046350">
    <property type="entry name" value="Cystatin_sf"/>
</dbReference>
<accession>A0A286QVD8</accession>
<dbReference type="PANTHER" id="PTHR10206">
    <property type="entry name" value="CATHELICIDIN"/>
    <property type="match status" value="1"/>
</dbReference>
<dbReference type="GO" id="GO:0005615">
    <property type="term" value="C:extracellular space"/>
    <property type="evidence" value="ECO:0007669"/>
    <property type="project" value="TreeGrafter"/>
</dbReference>
<dbReference type="InterPro" id="IPR001894">
    <property type="entry name" value="Cathelicidin-like"/>
</dbReference>
<dbReference type="Pfam" id="PF00666">
    <property type="entry name" value="Cathelicidins"/>
    <property type="match status" value="1"/>
</dbReference>
<proteinExistence type="evidence at transcript level"/>
<evidence type="ECO:0000313" key="6">
    <source>
        <dbReference type="EMBL" id="ASU44943.1"/>
    </source>
</evidence>
<dbReference type="AlphaFoldDB" id="A0A286QVD8"/>
<evidence type="ECO:0000256" key="3">
    <source>
        <dbReference type="ARBA" id="ARBA00022525"/>
    </source>
</evidence>
<comment type="subcellular location">
    <subcellularLocation>
        <location evidence="1">Secreted</location>
    </subcellularLocation>
</comment>
<feature type="signal peptide" evidence="5">
    <location>
        <begin position="1"/>
        <end position="20"/>
    </location>
</feature>
<dbReference type="Gene3D" id="3.10.450.10">
    <property type="match status" value="1"/>
</dbReference>
<sequence length="147" mass="16590">MKVWQCVIFLAALTLHLAHFQSGRIRAALDAYNQKDDGECYFKFVSDLPGSLLQEEEESPSVNFLIKETECRKSEDVDLERCEYKKDGEVKACALYLEKEEVECVSLSENSRPKRASENGKCNLLCLVKKKLRAVGNVIKTVVGKIA</sequence>
<dbReference type="SMR" id="A0A286QVD8"/>
<organism evidence="6">
    <name type="scientific">Zhangixalus puerensis</name>
    <dbReference type="NCBI Taxonomy" id="493782"/>
    <lineage>
        <taxon>Eukaryota</taxon>
        <taxon>Metazoa</taxon>
        <taxon>Chordata</taxon>
        <taxon>Craniata</taxon>
        <taxon>Vertebrata</taxon>
        <taxon>Euteleostomi</taxon>
        <taxon>Amphibia</taxon>
        <taxon>Batrachia</taxon>
        <taxon>Anura</taxon>
        <taxon>Neobatrachia</taxon>
        <taxon>Ranoidea</taxon>
        <taxon>Rhacophoridae</taxon>
        <taxon>Rhacophorinae</taxon>
        <taxon>Zhangixalus</taxon>
    </lineage>
</organism>